<dbReference type="EMBL" id="BAAAMJ010000010">
    <property type="protein sequence ID" value="GAA1903544.1"/>
    <property type="molecule type" value="Genomic_DNA"/>
</dbReference>
<reference evidence="2 3" key="1">
    <citation type="journal article" date="2019" name="Int. J. Syst. Evol. Microbiol.">
        <title>The Global Catalogue of Microorganisms (GCM) 10K type strain sequencing project: providing services to taxonomists for standard genome sequencing and annotation.</title>
        <authorList>
            <consortium name="The Broad Institute Genomics Platform"/>
            <consortium name="The Broad Institute Genome Sequencing Center for Infectious Disease"/>
            <person name="Wu L."/>
            <person name="Ma J."/>
        </authorList>
    </citation>
    <scope>NUCLEOTIDE SEQUENCE [LARGE SCALE GENOMIC DNA]</scope>
    <source>
        <strain evidence="2 3">JCM 13581</strain>
    </source>
</reference>
<evidence type="ECO:0000313" key="2">
    <source>
        <dbReference type="EMBL" id="GAA1903544.1"/>
    </source>
</evidence>
<evidence type="ECO:0000256" key="1">
    <source>
        <dbReference type="SAM" id="Phobius"/>
    </source>
</evidence>
<keyword evidence="3" id="KW-1185">Reference proteome</keyword>
<sequence length="205" mass="21277">MGDFVSTTLEFPVVVFTFPLLIVVAYWIFAAVSGAAGEATESDSADTGSAPAGFAGFLAVLGLGGVPVTVVLSLVIAIAWFVSLVGTALFDSALIRLGWLALALVAAWHATWLLARPLRRLLRTGRTARNADFVGLVCVVRTGRVGPDFGVGEVTAADGTTALIEIRDESDSGLHSGGRALIFDYDPESDVFRVAPAGSALDPLG</sequence>
<feature type="transmembrane region" description="Helical" evidence="1">
    <location>
        <begin position="94"/>
        <end position="115"/>
    </location>
</feature>
<protein>
    <recommendedName>
        <fullName evidence="4">DUF1449 family protein</fullName>
    </recommendedName>
</protein>
<keyword evidence="1" id="KW-0812">Transmembrane</keyword>
<feature type="transmembrane region" description="Helical" evidence="1">
    <location>
        <begin position="57"/>
        <end position="82"/>
    </location>
</feature>
<evidence type="ECO:0008006" key="4">
    <source>
        <dbReference type="Google" id="ProtNLM"/>
    </source>
</evidence>
<feature type="transmembrane region" description="Helical" evidence="1">
    <location>
        <begin position="12"/>
        <end position="36"/>
    </location>
</feature>
<accession>A0ABN2NUJ9</accession>
<keyword evidence="1" id="KW-0472">Membrane</keyword>
<dbReference type="RefSeq" id="WP_344259445.1">
    <property type="nucleotide sequence ID" value="NZ_BAAAMJ010000010.1"/>
</dbReference>
<keyword evidence="1" id="KW-1133">Transmembrane helix</keyword>
<gene>
    <name evidence="2" type="ORF">GCM10009716_11930</name>
</gene>
<evidence type="ECO:0000313" key="3">
    <source>
        <dbReference type="Proteomes" id="UP001501303"/>
    </source>
</evidence>
<proteinExistence type="predicted"/>
<organism evidence="2 3">
    <name type="scientific">Streptomyces sodiiphilus</name>
    <dbReference type="NCBI Taxonomy" id="226217"/>
    <lineage>
        <taxon>Bacteria</taxon>
        <taxon>Bacillati</taxon>
        <taxon>Actinomycetota</taxon>
        <taxon>Actinomycetes</taxon>
        <taxon>Kitasatosporales</taxon>
        <taxon>Streptomycetaceae</taxon>
        <taxon>Streptomyces</taxon>
    </lineage>
</organism>
<dbReference type="Proteomes" id="UP001501303">
    <property type="component" value="Unassembled WGS sequence"/>
</dbReference>
<comment type="caution">
    <text evidence="2">The sequence shown here is derived from an EMBL/GenBank/DDBJ whole genome shotgun (WGS) entry which is preliminary data.</text>
</comment>
<name>A0ABN2NUJ9_9ACTN</name>